<feature type="coiled-coil region" evidence="1">
    <location>
        <begin position="82"/>
        <end position="112"/>
    </location>
</feature>
<evidence type="ECO:0000313" key="2">
    <source>
        <dbReference type="EMBL" id="OHT15959.1"/>
    </source>
</evidence>
<evidence type="ECO:0000313" key="3">
    <source>
        <dbReference type="Proteomes" id="UP000179807"/>
    </source>
</evidence>
<dbReference type="VEuPathDB" id="TrichDB:TRFO_13647"/>
<gene>
    <name evidence="2" type="ORF">TRFO_13647</name>
</gene>
<keyword evidence="1" id="KW-0175">Coiled coil</keyword>
<keyword evidence="3" id="KW-1185">Reference proteome</keyword>
<accession>A0A1J4KXJ3</accession>
<dbReference type="RefSeq" id="XP_068369095.1">
    <property type="nucleotide sequence ID" value="XM_068497368.1"/>
</dbReference>
<dbReference type="Proteomes" id="UP000179807">
    <property type="component" value="Unassembled WGS sequence"/>
</dbReference>
<dbReference type="EMBL" id="MLAK01000167">
    <property type="protein sequence ID" value="OHT15959.1"/>
    <property type="molecule type" value="Genomic_DNA"/>
</dbReference>
<sequence length="395" mass="46392">MAKHLSFRDIRELQLKQNKLLAELNKVNALYTKTQIEAFRVFNQTKNFECKVGEEYDELKLLEQQICEYLQCEPENMTEAYLKELHELNLNEKQKKEQLEKLKAALRTLDRDTENKSQITILGTFEQLKNQFVLLKDFYSNFKLEASRKIGVFKQAANKLIAMKKEKSLNKLNHFQDQVNQLEGQKKALTDNYNQKISRLSFEHFEDASLEFDQSKLQEMIQKYVETCQNFLNKQSIEIEHCIVSINVKFDDLGIKINNLFEKVKSYQKVVTEKKSNVVINNWGTLAYTLLKLERYSTAIDDFTNELNETEKELNAKLTHEKEFVEQKVPGTNMTILELRKEIVRLTRELSTETQQKHDELTSIEKEHQTFSKESAQMIHDLEVETNSLAKPQSS</sequence>
<dbReference type="GeneID" id="94832072"/>
<dbReference type="AlphaFoldDB" id="A0A1J4KXJ3"/>
<protein>
    <submittedName>
        <fullName evidence="2">Uncharacterized protein</fullName>
    </submittedName>
</protein>
<comment type="caution">
    <text evidence="2">The sequence shown here is derived from an EMBL/GenBank/DDBJ whole genome shotgun (WGS) entry which is preliminary data.</text>
</comment>
<feature type="coiled-coil region" evidence="1">
    <location>
        <begin position="165"/>
        <end position="199"/>
    </location>
</feature>
<evidence type="ECO:0000256" key="1">
    <source>
        <dbReference type="SAM" id="Coils"/>
    </source>
</evidence>
<feature type="coiled-coil region" evidence="1">
    <location>
        <begin position="293"/>
        <end position="356"/>
    </location>
</feature>
<organism evidence="2 3">
    <name type="scientific">Tritrichomonas foetus</name>
    <dbReference type="NCBI Taxonomy" id="1144522"/>
    <lineage>
        <taxon>Eukaryota</taxon>
        <taxon>Metamonada</taxon>
        <taxon>Parabasalia</taxon>
        <taxon>Tritrichomonadida</taxon>
        <taxon>Tritrichomonadidae</taxon>
        <taxon>Tritrichomonas</taxon>
    </lineage>
</organism>
<name>A0A1J4KXJ3_9EUKA</name>
<proteinExistence type="predicted"/>
<reference evidence="2" key="1">
    <citation type="submission" date="2016-10" db="EMBL/GenBank/DDBJ databases">
        <authorList>
            <person name="Benchimol M."/>
            <person name="Almeida L.G."/>
            <person name="Vasconcelos A.T."/>
            <person name="Perreira-Neves A."/>
            <person name="Rosa I.A."/>
            <person name="Tasca T."/>
            <person name="Bogo M.R."/>
            <person name="de Souza W."/>
        </authorList>
    </citation>
    <scope>NUCLEOTIDE SEQUENCE [LARGE SCALE GENOMIC DNA]</scope>
    <source>
        <strain evidence="2">K</strain>
    </source>
</reference>